<keyword evidence="5" id="KW-1185">Reference proteome</keyword>
<dbReference type="EMBL" id="JAGQFT010000001">
    <property type="protein sequence ID" value="MBR0560914.1"/>
    <property type="molecule type" value="Genomic_DNA"/>
</dbReference>
<feature type="chain" id="PRO_5042774097" evidence="1">
    <location>
        <begin position="23"/>
        <end position="158"/>
    </location>
</feature>
<reference evidence="3" key="2">
    <citation type="submission" date="2021-04" db="EMBL/GenBank/DDBJ databases">
        <authorList>
            <person name="Karlyshev A.V."/>
        </authorList>
    </citation>
    <scope>NUCLEOTIDE SEQUENCE</scope>
    <source>
        <strain evidence="3">LMG 29479</strain>
    </source>
</reference>
<dbReference type="PANTHER" id="PTHR41252">
    <property type="entry name" value="BLR2505 PROTEIN"/>
    <property type="match status" value="1"/>
</dbReference>
<dbReference type="Pfam" id="PF12680">
    <property type="entry name" value="SnoaL_2"/>
    <property type="match status" value="1"/>
</dbReference>
<protein>
    <submittedName>
        <fullName evidence="3">Nuclear transport factor 2 family protein</fullName>
    </submittedName>
</protein>
<dbReference type="PANTHER" id="PTHR41252:SF1">
    <property type="entry name" value="BLR2505 PROTEIN"/>
    <property type="match status" value="1"/>
</dbReference>
<dbReference type="RefSeq" id="WP_211924883.1">
    <property type="nucleotide sequence ID" value="NZ_JAGQFT020000005.1"/>
</dbReference>
<name>A0A8J7VQ86_9GAMM</name>
<dbReference type="SUPFAM" id="SSF54427">
    <property type="entry name" value="NTF2-like"/>
    <property type="match status" value="1"/>
</dbReference>
<reference evidence="4 5" key="1">
    <citation type="journal article" date="2021" name="Microbiol. Resour. Announc.">
        <title>Draft Genome Sequence of Coralloluteibacterium stylophorae LMG 29479T.</title>
        <authorList>
            <person name="Karlyshev A.V."/>
            <person name="Kudryashova E.B."/>
            <person name="Ariskina E.V."/>
            <person name="Conroy A.P."/>
            <person name="Abidueva E.Y."/>
        </authorList>
    </citation>
    <scope>NUCLEOTIDE SEQUENCE [LARGE SCALE GENOMIC DNA]</scope>
    <source>
        <strain evidence="4 5">LMG 29479</strain>
    </source>
</reference>
<evidence type="ECO:0000313" key="5">
    <source>
        <dbReference type="Proteomes" id="UP000675747"/>
    </source>
</evidence>
<evidence type="ECO:0000256" key="1">
    <source>
        <dbReference type="SAM" id="SignalP"/>
    </source>
</evidence>
<comment type="caution">
    <text evidence="3">The sequence shown here is derived from an EMBL/GenBank/DDBJ whole genome shotgun (WGS) entry which is preliminary data.</text>
</comment>
<sequence>MRTLLYAVLLAASLVATPAASAAEPATEHNRRVVAAAFAAWAAGGSGFFDEVLAPDVVWTIAGSGPSAGTYRGREALLTGAVEPLTRHLATPVRPVSHRVWADGEHVVVDWQGEATTTAGRPYRNSYAWILRMEDGRAVEVKAYLDLAAYDAVVRPAP</sequence>
<evidence type="ECO:0000313" key="3">
    <source>
        <dbReference type="EMBL" id="MBR0560914.1"/>
    </source>
</evidence>
<organism evidence="3">
    <name type="scientific">Coralloluteibacterium stylophorae</name>
    <dbReference type="NCBI Taxonomy" id="1776034"/>
    <lineage>
        <taxon>Bacteria</taxon>
        <taxon>Pseudomonadati</taxon>
        <taxon>Pseudomonadota</taxon>
        <taxon>Gammaproteobacteria</taxon>
        <taxon>Lysobacterales</taxon>
        <taxon>Lysobacteraceae</taxon>
        <taxon>Coralloluteibacterium</taxon>
    </lineage>
</organism>
<keyword evidence="1" id="KW-0732">Signal</keyword>
<dbReference type="InterPro" id="IPR032710">
    <property type="entry name" value="NTF2-like_dom_sf"/>
</dbReference>
<dbReference type="Gene3D" id="3.10.450.50">
    <property type="match status" value="1"/>
</dbReference>
<gene>
    <name evidence="3" type="ORF">KB893_00045</name>
    <name evidence="4" type="ORF">KB893_009050</name>
</gene>
<dbReference type="EMBL" id="JAGQFT020000005">
    <property type="protein sequence ID" value="MBS7457280.1"/>
    <property type="molecule type" value="Genomic_DNA"/>
</dbReference>
<evidence type="ECO:0000313" key="4">
    <source>
        <dbReference type="EMBL" id="MBS7457280.1"/>
    </source>
</evidence>
<evidence type="ECO:0000259" key="2">
    <source>
        <dbReference type="Pfam" id="PF12680"/>
    </source>
</evidence>
<accession>A0A8J7VQ86</accession>
<proteinExistence type="predicted"/>
<feature type="signal peptide" evidence="1">
    <location>
        <begin position="1"/>
        <end position="22"/>
    </location>
</feature>
<dbReference type="Proteomes" id="UP000675747">
    <property type="component" value="Unassembled WGS sequence"/>
</dbReference>
<dbReference type="InterPro" id="IPR037401">
    <property type="entry name" value="SnoaL-like"/>
</dbReference>
<dbReference type="AlphaFoldDB" id="A0A8J7VQ86"/>
<feature type="domain" description="SnoaL-like" evidence="2">
    <location>
        <begin position="34"/>
        <end position="141"/>
    </location>
</feature>